<protein>
    <submittedName>
        <fullName evidence="1">Uncharacterized protein</fullName>
    </submittedName>
</protein>
<comment type="caution">
    <text evidence="1">The sequence shown here is derived from an EMBL/GenBank/DDBJ whole genome shotgun (WGS) entry which is preliminary data.</text>
</comment>
<proteinExistence type="predicted"/>
<organism evidence="1 2">
    <name type="scientific">Paenibacillus apis</name>
    <dbReference type="NCBI Taxonomy" id="1792174"/>
    <lineage>
        <taxon>Bacteria</taxon>
        <taxon>Bacillati</taxon>
        <taxon>Bacillota</taxon>
        <taxon>Bacilli</taxon>
        <taxon>Bacillales</taxon>
        <taxon>Paenibacillaceae</taxon>
        <taxon>Paenibacillus</taxon>
    </lineage>
</organism>
<dbReference type="RefSeq" id="WP_301625897.1">
    <property type="nucleotide sequence ID" value="NZ_BORS01000004.1"/>
</dbReference>
<reference evidence="1" key="1">
    <citation type="submission" date="2021-03" db="EMBL/GenBank/DDBJ databases">
        <title>Antimicrobial resistance genes in bacteria isolated from Japanese honey, and their potential for conferring macrolide and lincosamide resistance in the American foulbrood pathogen Paenibacillus larvae.</title>
        <authorList>
            <person name="Okamoto M."/>
            <person name="Kumagai M."/>
            <person name="Kanamori H."/>
            <person name="Takamatsu D."/>
        </authorList>
    </citation>
    <scope>NUCLEOTIDE SEQUENCE</scope>
    <source>
        <strain evidence="1">J41TS4</strain>
    </source>
</reference>
<dbReference type="AlphaFoldDB" id="A0A919Y0R1"/>
<evidence type="ECO:0000313" key="2">
    <source>
        <dbReference type="Proteomes" id="UP000678895"/>
    </source>
</evidence>
<keyword evidence="2" id="KW-1185">Reference proteome</keyword>
<evidence type="ECO:0000313" key="1">
    <source>
        <dbReference type="EMBL" id="GIO41594.1"/>
    </source>
</evidence>
<name>A0A919Y0R1_9BACL</name>
<sequence length="155" mass="18216">MSKYSFIVSNIPLPEVDFTAAKRMKYREYKKINKEKESNSILSQLDDEAVVLIMDPTKMNYLSVTICTNPPYGLEEYTQKDYIYWLEGDLDNEIWQEQLYEYLKGLNKDGLEIWSIWFGDGPQDIKEMKIKLAESKIADLEVLKSLSMNYCIKIE</sequence>
<accession>A0A919Y0R1</accession>
<dbReference type="EMBL" id="BORS01000004">
    <property type="protein sequence ID" value="GIO41594.1"/>
    <property type="molecule type" value="Genomic_DNA"/>
</dbReference>
<dbReference type="Proteomes" id="UP000678895">
    <property type="component" value="Unassembled WGS sequence"/>
</dbReference>
<gene>
    <name evidence="1" type="ORF">J41TS4_13520</name>
</gene>